<reference evidence="4" key="1">
    <citation type="submission" date="2019-10" db="EMBL/GenBank/DDBJ databases">
        <authorList>
            <person name="Zhang R."/>
            <person name="Pan Y."/>
            <person name="Wang J."/>
            <person name="Ma R."/>
            <person name="Yu S."/>
        </authorList>
    </citation>
    <scope>NUCLEOTIDE SEQUENCE</scope>
    <source>
        <strain evidence="4">LA-IB0</strain>
        <tissue evidence="4">Leaf</tissue>
    </source>
</reference>
<evidence type="ECO:0000256" key="2">
    <source>
        <dbReference type="SAM" id="Phobius"/>
    </source>
</evidence>
<dbReference type="AlphaFoldDB" id="A0AAV6XI08"/>
<evidence type="ECO:0000256" key="3">
    <source>
        <dbReference type="SAM" id="SignalP"/>
    </source>
</evidence>
<dbReference type="EMBL" id="WHWC01000005">
    <property type="protein sequence ID" value="KAG8381988.1"/>
    <property type="molecule type" value="Genomic_DNA"/>
</dbReference>
<keyword evidence="2" id="KW-0812">Transmembrane</keyword>
<evidence type="ECO:0000256" key="1">
    <source>
        <dbReference type="SAM" id="Coils"/>
    </source>
</evidence>
<dbReference type="Gene3D" id="1.10.287.1490">
    <property type="match status" value="1"/>
</dbReference>
<feature type="transmembrane region" description="Helical" evidence="2">
    <location>
        <begin position="392"/>
        <end position="416"/>
    </location>
</feature>
<feature type="chain" id="PRO_5043395080" evidence="3">
    <location>
        <begin position="19"/>
        <end position="444"/>
    </location>
</feature>
<accession>A0AAV6XI08</accession>
<keyword evidence="3" id="KW-0732">Signal</keyword>
<organism evidence="4 5">
    <name type="scientific">Buddleja alternifolia</name>
    <dbReference type="NCBI Taxonomy" id="168488"/>
    <lineage>
        <taxon>Eukaryota</taxon>
        <taxon>Viridiplantae</taxon>
        <taxon>Streptophyta</taxon>
        <taxon>Embryophyta</taxon>
        <taxon>Tracheophyta</taxon>
        <taxon>Spermatophyta</taxon>
        <taxon>Magnoliopsida</taxon>
        <taxon>eudicotyledons</taxon>
        <taxon>Gunneridae</taxon>
        <taxon>Pentapetalae</taxon>
        <taxon>asterids</taxon>
        <taxon>lamiids</taxon>
        <taxon>Lamiales</taxon>
        <taxon>Scrophulariaceae</taxon>
        <taxon>Buddlejeae</taxon>
        <taxon>Buddleja</taxon>
    </lineage>
</organism>
<keyword evidence="5" id="KW-1185">Reference proteome</keyword>
<evidence type="ECO:0000313" key="4">
    <source>
        <dbReference type="EMBL" id="KAG8381988.1"/>
    </source>
</evidence>
<dbReference type="SUPFAM" id="SSF58113">
    <property type="entry name" value="Apolipoprotein A-I"/>
    <property type="match status" value="1"/>
</dbReference>
<comment type="caution">
    <text evidence="4">The sequence shown here is derived from an EMBL/GenBank/DDBJ whole genome shotgun (WGS) entry which is preliminary data.</text>
</comment>
<sequence length="444" mass="50384">MAAFKLFVFTLLLSIVFARIGADADASISDVDAELKSDGADPAILEQLKFQIESLEHHVEEKTREIKDKDAVIAAKEKIIKEKSESIMSLESEVTSLQKKGKSVAAEQVGKAHARAGELEKQVQKLEKDVDAKIKEKEELEARVTEAEKKAAELNSKVANLQKKIDDKKTKIRKTERALQIAEEEMIKAKYEATSKTKELMEAHGAWFPPWLAVHLSHYQSHLERNWKVHGKPALETLIQKAIEKKAQAEEWAAPHVETMKTKWVPAVKEQWVVVSSNVEPHVQTLTTKTIEIYETSKNAVTPHIIKVVEIVDPYYQEIRKISKPYIDQVVTATRPHVDTLHTALKPYTKKAVRAYGKFLESATIYHHQVQDKVQEKLLSHELTKPLATKELIWFAASVLLALPIIFLMKICSAIFCKKTQKPIRNGTHSRRTAKRGHQDKRSL</sequence>
<gene>
    <name evidence="4" type="ORF">BUALT_Bualt05G0029700</name>
</gene>
<keyword evidence="1" id="KW-0175">Coiled coil</keyword>
<evidence type="ECO:0000313" key="5">
    <source>
        <dbReference type="Proteomes" id="UP000826271"/>
    </source>
</evidence>
<feature type="coiled-coil region" evidence="1">
    <location>
        <begin position="45"/>
        <end position="192"/>
    </location>
</feature>
<keyword evidence="2" id="KW-1133">Transmembrane helix</keyword>
<name>A0AAV6XI08_9LAMI</name>
<keyword evidence="2" id="KW-0472">Membrane</keyword>
<dbReference type="Gene3D" id="1.20.5.1230">
    <property type="entry name" value="Apolipoprotein A-I"/>
    <property type="match status" value="1"/>
</dbReference>
<dbReference type="PANTHER" id="PTHR34360">
    <property type="entry name" value="OS08G0519400 PROTEIN"/>
    <property type="match status" value="1"/>
</dbReference>
<dbReference type="PANTHER" id="PTHR34360:SF1">
    <property type="entry name" value="OS08G0519400 PROTEIN"/>
    <property type="match status" value="1"/>
</dbReference>
<dbReference type="Proteomes" id="UP000826271">
    <property type="component" value="Unassembled WGS sequence"/>
</dbReference>
<proteinExistence type="predicted"/>
<protein>
    <submittedName>
        <fullName evidence="4">Uncharacterized protein</fullName>
    </submittedName>
</protein>
<feature type="signal peptide" evidence="3">
    <location>
        <begin position="1"/>
        <end position="18"/>
    </location>
</feature>